<organism evidence="1 2">
    <name type="scientific">Halosquirtibacter laminarini</name>
    <dbReference type="NCBI Taxonomy" id="3374600"/>
    <lineage>
        <taxon>Bacteria</taxon>
        <taxon>Pseudomonadati</taxon>
        <taxon>Bacteroidota</taxon>
        <taxon>Bacteroidia</taxon>
        <taxon>Marinilabiliales</taxon>
        <taxon>Prolixibacteraceae</taxon>
        <taxon>Halosquirtibacter</taxon>
    </lineage>
</organism>
<keyword evidence="2" id="KW-1185">Reference proteome</keyword>
<evidence type="ECO:0000313" key="2">
    <source>
        <dbReference type="Proteomes" id="UP000826212"/>
    </source>
</evidence>
<gene>
    <name evidence="1" type="ORF">K4L44_11940</name>
</gene>
<accession>A0AC61NCV2</accession>
<reference evidence="1" key="1">
    <citation type="submission" date="2021-08" db="EMBL/GenBank/DDBJ databases">
        <title>Novel anaerobic bacterium isolated from sea squirt in East Sea, Republic of Korea.</title>
        <authorList>
            <person name="Nguyen T.H."/>
            <person name="Li Z."/>
            <person name="Lee Y.-J."/>
            <person name="Ko J."/>
            <person name="Kim S.-G."/>
        </authorList>
    </citation>
    <scope>NUCLEOTIDE SEQUENCE</scope>
    <source>
        <strain evidence="1">KCTC 25031</strain>
    </source>
</reference>
<sequence>MYISKIKIKSFRNFKSEEIDFREGVNVIIGHNNAGKSNLLRAISLVLDNKRSRRLEVDDFCKNVSFSELKQNPPEVIIQLTISKGQNETIDDLPTVANWLTELDSSYKAQLTYRFFLPEKERGKYINELQQIDDRNEDKAKKQAWRSIRRNFMRLYTYNIYGGDALLHNQAETDSLQKLDFQFLDAIRDVERDMLTGRNALLRDVFQFFIDYDLKEKMACQTPEEQEQRKGEIRLRQNEFSEETDQLLQKLQKRMEGGKKEILSYANETGASFNHAKPDFEGSISETEMFSTLQLIIKHTTGIEIPATHNGLGYNNLIFMSLLLAKMQVDSDGSYMGSNSKVFSILAIEEPEAHLHPAMQFKFLKFLKEGRNTARQIFVTTHSTHITSAVTLDELICLHNENGETRVGYPGTIFPPDNNSKKYVQRFLDATKSDMLFAQKVVFVEGLAEQLLLSLFARYYDIEKRAKHKDNGGSSSDYQPVNFEDNHIALINVGGRYFDHFLHIFDSDKPNTINKKVACITDRDPVRKSIIEKDSHFKKCYPFEIDQNKDEYEYSNNASELIDKYTSHSNIRFFSQDAKKGKTLEYDLVTSNPTFQGLITESVSNKKQLSTLMSFMEDSTKTVQDFLNVLSYGTEENPNRQNWAIKNGIDELERNEKPQWNEDDKKKAIIASRYLNSVGKGENALDLAVALEENLAKYGSAEYVEFNVPEYIKEAIEWVCK</sequence>
<proteinExistence type="predicted"/>
<name>A0AC61NCV2_9BACT</name>
<dbReference type="EMBL" id="CP081303">
    <property type="protein sequence ID" value="QZE13296.1"/>
    <property type="molecule type" value="Genomic_DNA"/>
</dbReference>
<dbReference type="Proteomes" id="UP000826212">
    <property type="component" value="Chromosome"/>
</dbReference>
<protein>
    <submittedName>
        <fullName evidence="1">AAA family ATPase</fullName>
    </submittedName>
</protein>
<evidence type="ECO:0000313" key="1">
    <source>
        <dbReference type="EMBL" id="QZE13296.1"/>
    </source>
</evidence>